<dbReference type="RefSeq" id="WP_245127911.1">
    <property type="nucleotide sequence ID" value="NZ_JALJEJ010000001.1"/>
</dbReference>
<organism evidence="1 2">
    <name type="scientific">Mucilaginibacter straminoryzae</name>
    <dbReference type="NCBI Taxonomy" id="2932774"/>
    <lineage>
        <taxon>Bacteria</taxon>
        <taxon>Pseudomonadati</taxon>
        <taxon>Bacteroidota</taxon>
        <taxon>Sphingobacteriia</taxon>
        <taxon>Sphingobacteriales</taxon>
        <taxon>Sphingobacteriaceae</taxon>
        <taxon>Mucilaginibacter</taxon>
    </lineage>
</organism>
<name>A0A9X1WZ30_9SPHI</name>
<protein>
    <submittedName>
        <fullName evidence="1">Uncharacterized protein</fullName>
    </submittedName>
</protein>
<evidence type="ECO:0000313" key="2">
    <source>
        <dbReference type="Proteomes" id="UP001139450"/>
    </source>
</evidence>
<gene>
    <name evidence="1" type="ORF">MUY27_00040</name>
</gene>
<reference evidence="1" key="1">
    <citation type="submission" date="2022-04" db="EMBL/GenBank/DDBJ databases">
        <title>Mucilaginibacter sp. RS28 isolated from freshwater.</title>
        <authorList>
            <person name="Ko S.-R."/>
        </authorList>
    </citation>
    <scope>NUCLEOTIDE SEQUENCE</scope>
    <source>
        <strain evidence="1">RS28</strain>
    </source>
</reference>
<sequence>MDREQLLKNFFLKLHDIVIREEKKLHGKSVLLTLAKINSNKASKFLNDSSIKLSQLDKQLFKDLEDNLLIRIGDNLHDEYVLTAKGIWEFEKKNRGLTEHDLVDYIQRKNFTATTVHKGISDREKVVLLAFIGIRNFSQDTAMDLNDESKRDAWLGILQETYNFLLSNSFINQDKTIFAQQGNEHPVSYLMVRLNDLPKATKHVFKYGKSRKYFIDVTSDGQISKGKIIVLLKLIFNKLPDINSLQSVIEFLSRLTDEQSKYVRDNFKYIDSPTSLLIKEILRDFFVSQE</sequence>
<comment type="caution">
    <text evidence="1">The sequence shown here is derived from an EMBL/GenBank/DDBJ whole genome shotgun (WGS) entry which is preliminary data.</text>
</comment>
<keyword evidence="2" id="KW-1185">Reference proteome</keyword>
<accession>A0A9X1WZ30</accession>
<dbReference type="AlphaFoldDB" id="A0A9X1WZ30"/>
<dbReference type="Proteomes" id="UP001139450">
    <property type="component" value="Unassembled WGS sequence"/>
</dbReference>
<proteinExistence type="predicted"/>
<evidence type="ECO:0000313" key="1">
    <source>
        <dbReference type="EMBL" id="MCJ8208073.1"/>
    </source>
</evidence>
<dbReference type="EMBL" id="JALJEJ010000001">
    <property type="protein sequence ID" value="MCJ8208073.1"/>
    <property type="molecule type" value="Genomic_DNA"/>
</dbReference>